<dbReference type="AlphaFoldDB" id="A0A0L0FM85"/>
<dbReference type="eggNOG" id="ENOG502S79E">
    <property type="taxonomic scope" value="Eukaryota"/>
</dbReference>
<gene>
    <name evidence="2" type="ORF">SARC_09680</name>
</gene>
<reference evidence="2 3" key="1">
    <citation type="submission" date="2011-02" db="EMBL/GenBank/DDBJ databases">
        <title>The Genome Sequence of Sphaeroforma arctica JP610.</title>
        <authorList>
            <consortium name="The Broad Institute Genome Sequencing Platform"/>
            <person name="Russ C."/>
            <person name="Cuomo C."/>
            <person name="Young S.K."/>
            <person name="Zeng Q."/>
            <person name="Gargeya S."/>
            <person name="Alvarado L."/>
            <person name="Berlin A."/>
            <person name="Chapman S.B."/>
            <person name="Chen Z."/>
            <person name="Freedman E."/>
            <person name="Gellesch M."/>
            <person name="Goldberg J."/>
            <person name="Griggs A."/>
            <person name="Gujja S."/>
            <person name="Heilman E."/>
            <person name="Heiman D."/>
            <person name="Howarth C."/>
            <person name="Mehta T."/>
            <person name="Neiman D."/>
            <person name="Pearson M."/>
            <person name="Roberts A."/>
            <person name="Saif S."/>
            <person name="Shea T."/>
            <person name="Shenoy N."/>
            <person name="Sisk P."/>
            <person name="Stolte C."/>
            <person name="Sykes S."/>
            <person name="White J."/>
            <person name="Yandava C."/>
            <person name="Burger G."/>
            <person name="Gray M.W."/>
            <person name="Holland P.W.H."/>
            <person name="King N."/>
            <person name="Lang F.B.F."/>
            <person name="Roger A.J."/>
            <person name="Ruiz-Trillo I."/>
            <person name="Haas B."/>
            <person name="Nusbaum C."/>
            <person name="Birren B."/>
        </authorList>
    </citation>
    <scope>NUCLEOTIDE SEQUENCE [LARGE SCALE GENOMIC DNA]</scope>
    <source>
        <strain evidence="2 3">JP610</strain>
    </source>
</reference>
<protein>
    <recommendedName>
        <fullName evidence="1">Tyrosine specific protein phosphatases domain-containing protein</fullName>
    </recommendedName>
</protein>
<dbReference type="Proteomes" id="UP000054560">
    <property type="component" value="Unassembled WGS sequence"/>
</dbReference>
<evidence type="ECO:0000313" key="3">
    <source>
        <dbReference type="Proteomes" id="UP000054560"/>
    </source>
</evidence>
<dbReference type="PROSITE" id="PS50056">
    <property type="entry name" value="TYR_PHOSPHATASE_2"/>
    <property type="match status" value="1"/>
</dbReference>
<dbReference type="OrthoDB" id="542841at2759"/>
<dbReference type="EMBL" id="KQ242612">
    <property type="protein sequence ID" value="KNC77870.1"/>
    <property type="molecule type" value="Genomic_DNA"/>
</dbReference>
<dbReference type="STRING" id="667725.A0A0L0FM85"/>
<dbReference type="InterPro" id="IPR000387">
    <property type="entry name" value="Tyr_Pase_dom"/>
</dbReference>
<dbReference type="GeneID" id="25910184"/>
<dbReference type="SUPFAM" id="SSF52799">
    <property type="entry name" value="(Phosphotyrosine protein) phosphatases II"/>
    <property type="match status" value="1"/>
</dbReference>
<accession>A0A0L0FM85</accession>
<organism evidence="2 3">
    <name type="scientific">Sphaeroforma arctica JP610</name>
    <dbReference type="NCBI Taxonomy" id="667725"/>
    <lineage>
        <taxon>Eukaryota</taxon>
        <taxon>Ichthyosporea</taxon>
        <taxon>Ichthyophonida</taxon>
        <taxon>Sphaeroforma</taxon>
    </lineage>
</organism>
<evidence type="ECO:0000259" key="1">
    <source>
        <dbReference type="PROSITE" id="PS50056"/>
    </source>
</evidence>
<name>A0A0L0FM85_9EUKA</name>
<dbReference type="InterPro" id="IPR029021">
    <property type="entry name" value="Prot-tyrosine_phosphatase-like"/>
</dbReference>
<keyword evidence="3" id="KW-1185">Reference proteome</keyword>
<sequence length="173" mass="18873">MSYNFSPISSRDSIAFACSRPGFAKDNESPGAVKDEDIKGWCEFIHSKGVKHIVSLLGDDEALWYATPIDQLLEKNGFELSKYTRTSVFVDGAAEKIINGFKHADECNEPFVVHCSGGAGRASVGAALWLMHKYNLSAEEAGEEIVKAATDGVNRKPSAEKAERLFKTGTLKK</sequence>
<dbReference type="RefSeq" id="XP_014151772.1">
    <property type="nucleotide sequence ID" value="XM_014296297.1"/>
</dbReference>
<evidence type="ECO:0000313" key="2">
    <source>
        <dbReference type="EMBL" id="KNC77870.1"/>
    </source>
</evidence>
<proteinExistence type="predicted"/>
<dbReference type="Gene3D" id="3.90.190.10">
    <property type="entry name" value="Protein tyrosine phosphatase superfamily"/>
    <property type="match status" value="1"/>
</dbReference>
<dbReference type="CDD" id="cd14494">
    <property type="entry name" value="PTP_DSP_cys"/>
    <property type="match status" value="1"/>
</dbReference>
<feature type="domain" description="Tyrosine specific protein phosphatases" evidence="1">
    <location>
        <begin position="95"/>
        <end position="141"/>
    </location>
</feature>